<accession>A0A8S5N7J0</accession>
<organism evidence="2">
    <name type="scientific">Myoviridae sp. ct8ME27</name>
    <dbReference type="NCBI Taxonomy" id="2826622"/>
    <lineage>
        <taxon>Viruses</taxon>
        <taxon>Duplodnaviria</taxon>
        <taxon>Heunggongvirae</taxon>
        <taxon>Uroviricota</taxon>
        <taxon>Caudoviricetes</taxon>
    </lineage>
</organism>
<dbReference type="EMBL" id="BK015080">
    <property type="protein sequence ID" value="DAD90234.1"/>
    <property type="molecule type" value="Genomic_DNA"/>
</dbReference>
<feature type="coiled-coil region" evidence="1">
    <location>
        <begin position="97"/>
        <end position="128"/>
    </location>
</feature>
<evidence type="ECO:0000256" key="1">
    <source>
        <dbReference type="SAM" id="Coils"/>
    </source>
</evidence>
<reference evidence="2" key="1">
    <citation type="journal article" date="2021" name="Proc. Natl. Acad. Sci. U.S.A.">
        <title>A Catalog of Tens of Thousands of Viruses from Human Metagenomes Reveals Hidden Associations with Chronic Diseases.</title>
        <authorList>
            <person name="Tisza M.J."/>
            <person name="Buck C.B."/>
        </authorList>
    </citation>
    <scope>NUCLEOTIDE SEQUENCE</scope>
    <source>
        <strain evidence="2">Ct8ME27</strain>
    </source>
</reference>
<proteinExistence type="predicted"/>
<sequence>MMRPEYQKQYEDKIVEVADDPNVNEVLTELNVAGDFDNSLNALDIQEARRQKIIKETEYLSQKITAKKEQLFNEWSERFFTVFSKNFAKFKNNLINLHLTKDQMKTLNENLDLALQNMKQSLDEIENDYLNDGEVSEDEL</sequence>
<name>A0A8S5N7J0_9CAUD</name>
<protein>
    <submittedName>
        <fullName evidence="2">Uncharacterized protein</fullName>
    </submittedName>
</protein>
<keyword evidence="1" id="KW-0175">Coiled coil</keyword>
<evidence type="ECO:0000313" key="2">
    <source>
        <dbReference type="EMBL" id="DAD90234.1"/>
    </source>
</evidence>